<dbReference type="EMBL" id="LAZR01006387">
    <property type="protein sequence ID" value="KKM92480.1"/>
    <property type="molecule type" value="Genomic_DNA"/>
</dbReference>
<name>A0A0F9NUC8_9ZZZZ</name>
<sequence length="106" mass="11891">MNYILDEHGEPKAEPNPQAWAEWIEANKGYRKVARDTVKYPVQQADVSTIFLGIDHPFGEGPPLLFETIVFGGSLNDKTVRYSTRAEALEGHAAMVKRIQGPQPKR</sequence>
<dbReference type="AlphaFoldDB" id="A0A0F9NUC8"/>
<gene>
    <name evidence="1" type="ORF">LCGC14_1218100</name>
</gene>
<accession>A0A0F9NUC8</accession>
<organism evidence="1">
    <name type="scientific">marine sediment metagenome</name>
    <dbReference type="NCBI Taxonomy" id="412755"/>
    <lineage>
        <taxon>unclassified sequences</taxon>
        <taxon>metagenomes</taxon>
        <taxon>ecological metagenomes</taxon>
    </lineage>
</organism>
<proteinExistence type="predicted"/>
<reference evidence="1" key="1">
    <citation type="journal article" date="2015" name="Nature">
        <title>Complex archaea that bridge the gap between prokaryotes and eukaryotes.</title>
        <authorList>
            <person name="Spang A."/>
            <person name="Saw J.H."/>
            <person name="Jorgensen S.L."/>
            <person name="Zaremba-Niedzwiedzka K."/>
            <person name="Martijn J."/>
            <person name="Lind A.E."/>
            <person name="van Eijk R."/>
            <person name="Schleper C."/>
            <person name="Guy L."/>
            <person name="Ettema T.J."/>
        </authorList>
    </citation>
    <scope>NUCLEOTIDE SEQUENCE</scope>
</reference>
<protein>
    <submittedName>
        <fullName evidence="1">Uncharacterized protein</fullName>
    </submittedName>
</protein>
<comment type="caution">
    <text evidence="1">The sequence shown here is derived from an EMBL/GenBank/DDBJ whole genome shotgun (WGS) entry which is preliminary data.</text>
</comment>
<evidence type="ECO:0000313" key="1">
    <source>
        <dbReference type="EMBL" id="KKM92480.1"/>
    </source>
</evidence>